<dbReference type="GO" id="GO:0006355">
    <property type="term" value="P:regulation of DNA-templated transcription"/>
    <property type="evidence" value="ECO:0007669"/>
    <property type="project" value="InterPro"/>
</dbReference>
<accession>A0A6I3SMF4</accession>
<feature type="region of interest" description="Disordered" evidence="7">
    <location>
        <begin position="102"/>
        <end position="134"/>
    </location>
</feature>
<keyword evidence="10" id="KW-1185">Reference proteome</keyword>
<feature type="compositionally biased region" description="Acidic residues" evidence="7">
    <location>
        <begin position="104"/>
        <end position="116"/>
    </location>
</feature>
<dbReference type="Pfam" id="PF05066">
    <property type="entry name" value="HARE-HTH"/>
    <property type="match status" value="1"/>
</dbReference>
<keyword evidence="3 9" id="KW-0808">Transferase</keyword>
<dbReference type="GO" id="GO:0000428">
    <property type="term" value="C:DNA-directed RNA polymerase complex"/>
    <property type="evidence" value="ECO:0007669"/>
    <property type="project" value="UniProtKB-KW"/>
</dbReference>
<keyword evidence="5" id="KW-0804">Transcription</keyword>
<keyword evidence="2 9" id="KW-0240">DNA-directed RNA polymerase</keyword>
<protein>
    <recommendedName>
        <fullName evidence="6">RNAP delta factor</fullName>
    </recommendedName>
</protein>
<dbReference type="Gene3D" id="1.10.10.1250">
    <property type="entry name" value="RNA polymerase, subunit delta, N-terminal domain"/>
    <property type="match status" value="1"/>
</dbReference>
<dbReference type="AlphaFoldDB" id="A0A6I3SMF4"/>
<keyword evidence="4 9" id="KW-0548">Nucleotidyltransferase</keyword>
<comment type="caution">
    <text evidence="9">The sequence shown here is derived from an EMBL/GenBank/DDBJ whole genome shotgun (WGS) entry which is preliminary data.</text>
</comment>
<reference evidence="9 10" key="1">
    <citation type="submission" date="2019-11" db="EMBL/GenBank/DDBJ databases">
        <title>Whole-genome sequence of a the green, strictly anaerobic photosynthetic bacterium Heliobacillus mobilis DSM 6151.</title>
        <authorList>
            <person name="Kyndt J.A."/>
            <person name="Meyer T.E."/>
        </authorList>
    </citation>
    <scope>NUCLEOTIDE SEQUENCE [LARGE SCALE GENOMIC DNA]</scope>
    <source>
        <strain evidence="9 10">DSM 6151</strain>
    </source>
</reference>
<feature type="domain" description="HTH HARE-type" evidence="8">
    <location>
        <begin position="16"/>
        <end position="83"/>
    </location>
</feature>
<feature type="compositionally biased region" description="Basic and acidic residues" evidence="7">
    <location>
        <begin position="117"/>
        <end position="134"/>
    </location>
</feature>
<evidence type="ECO:0000259" key="8">
    <source>
        <dbReference type="PROSITE" id="PS51913"/>
    </source>
</evidence>
<organism evidence="9 10">
    <name type="scientific">Heliobacterium mobile</name>
    <name type="common">Heliobacillus mobilis</name>
    <dbReference type="NCBI Taxonomy" id="28064"/>
    <lineage>
        <taxon>Bacteria</taxon>
        <taxon>Bacillati</taxon>
        <taxon>Bacillota</taxon>
        <taxon>Clostridia</taxon>
        <taxon>Eubacteriales</taxon>
        <taxon>Heliobacteriaceae</taxon>
        <taxon>Heliobacterium</taxon>
    </lineage>
</organism>
<dbReference type="PROSITE" id="PS51913">
    <property type="entry name" value="HTH_HARE"/>
    <property type="match status" value="1"/>
</dbReference>
<evidence type="ECO:0000313" key="9">
    <source>
        <dbReference type="EMBL" id="MTV49547.1"/>
    </source>
</evidence>
<evidence type="ECO:0000256" key="7">
    <source>
        <dbReference type="SAM" id="MobiDB-lite"/>
    </source>
</evidence>
<dbReference type="Proteomes" id="UP000430670">
    <property type="component" value="Unassembled WGS sequence"/>
</dbReference>
<dbReference type="GO" id="GO:0016779">
    <property type="term" value="F:nucleotidyltransferase activity"/>
    <property type="evidence" value="ECO:0007669"/>
    <property type="project" value="UniProtKB-KW"/>
</dbReference>
<name>A0A6I3SMF4_HELMO</name>
<dbReference type="NCBIfam" id="TIGR04567">
    <property type="entry name" value="RNAP_delt_lowGC"/>
    <property type="match status" value="1"/>
</dbReference>
<evidence type="ECO:0000256" key="6">
    <source>
        <dbReference type="ARBA" id="ARBA00031937"/>
    </source>
</evidence>
<comment type="similarity">
    <text evidence="1">Belongs to the RpoE family.</text>
</comment>
<dbReference type="GO" id="GO:0006351">
    <property type="term" value="P:DNA-templated transcription"/>
    <property type="evidence" value="ECO:0007669"/>
    <property type="project" value="InterPro"/>
</dbReference>
<evidence type="ECO:0000256" key="2">
    <source>
        <dbReference type="ARBA" id="ARBA00022478"/>
    </source>
</evidence>
<proteinExistence type="inferred from homology"/>
<gene>
    <name evidence="9" type="primary">rpoE</name>
    <name evidence="9" type="ORF">GJ688_11225</name>
</gene>
<evidence type="ECO:0000256" key="3">
    <source>
        <dbReference type="ARBA" id="ARBA00022679"/>
    </source>
</evidence>
<dbReference type="InterPro" id="IPR029757">
    <property type="entry name" value="RpoE"/>
</dbReference>
<sequence>MYVVSPTTTPTTGRKASEIEVLHQLLREKGENTFYKDLIVQVLSRMGYEDPEDAKAIAAVYTQMNLDMRFIHFGNGMWGLRNWAPAKSTRRIPTISLLNKTVEYEDGEGGDDDDYDDRDHDYGRGRDDDWERAE</sequence>
<evidence type="ECO:0000256" key="1">
    <source>
        <dbReference type="ARBA" id="ARBA00009828"/>
    </source>
</evidence>
<dbReference type="EMBL" id="WNKU01000012">
    <property type="protein sequence ID" value="MTV49547.1"/>
    <property type="molecule type" value="Genomic_DNA"/>
</dbReference>
<evidence type="ECO:0000256" key="5">
    <source>
        <dbReference type="ARBA" id="ARBA00023163"/>
    </source>
</evidence>
<evidence type="ECO:0000256" key="4">
    <source>
        <dbReference type="ARBA" id="ARBA00022695"/>
    </source>
</evidence>
<dbReference type="InterPro" id="IPR007759">
    <property type="entry name" value="Asxl_HARE-HTH"/>
</dbReference>
<dbReference type="InterPro" id="IPR038087">
    <property type="entry name" value="RNAP_delta_N_dom_sf"/>
</dbReference>
<evidence type="ECO:0000313" key="10">
    <source>
        <dbReference type="Proteomes" id="UP000430670"/>
    </source>
</evidence>